<keyword evidence="4" id="KW-1185">Reference proteome</keyword>
<feature type="chain" id="PRO_5005580260" description="CHAT domain-containing protein" evidence="1">
    <location>
        <begin position="20"/>
        <end position="955"/>
    </location>
</feature>
<dbReference type="InterPro" id="IPR024983">
    <property type="entry name" value="CHAT_dom"/>
</dbReference>
<comment type="caution">
    <text evidence="3">The sequence shown here is derived from an EMBL/GenBank/DDBJ whole genome shotgun (WGS) entry which is preliminary data.</text>
</comment>
<reference evidence="4" key="1">
    <citation type="submission" date="2014-11" db="EMBL/GenBank/DDBJ databases">
        <title>Genome sequencing of Roseivirga sp. D-25.</title>
        <authorList>
            <person name="Selvaratnam C."/>
            <person name="Thevarajoo S."/>
            <person name="Goh K.M."/>
            <person name="Eee R."/>
            <person name="Chan K.-G."/>
            <person name="Chong C.S."/>
        </authorList>
    </citation>
    <scope>NUCLEOTIDE SEQUENCE [LARGE SCALE GENOMIC DNA]</scope>
    <source>
        <strain evidence="4">D-25</strain>
    </source>
</reference>
<proteinExistence type="predicted"/>
<dbReference type="EMBL" id="JSVA01000017">
    <property type="protein sequence ID" value="KOF01913.1"/>
    <property type="molecule type" value="Genomic_DNA"/>
</dbReference>
<dbReference type="PATRIC" id="fig|1566026.4.peg.1176"/>
<dbReference type="RefSeq" id="WP_053224431.1">
    <property type="nucleotide sequence ID" value="NZ_JSVA01000017.1"/>
</dbReference>
<evidence type="ECO:0000259" key="2">
    <source>
        <dbReference type="Pfam" id="PF12770"/>
    </source>
</evidence>
<feature type="signal peptide" evidence="1">
    <location>
        <begin position="1"/>
        <end position="19"/>
    </location>
</feature>
<dbReference type="Proteomes" id="UP000036908">
    <property type="component" value="Unassembled WGS sequence"/>
</dbReference>
<dbReference type="Pfam" id="PF12770">
    <property type="entry name" value="CHAT"/>
    <property type="match status" value="1"/>
</dbReference>
<evidence type="ECO:0000313" key="3">
    <source>
        <dbReference type="EMBL" id="KOF01913.1"/>
    </source>
</evidence>
<organism evidence="3 4">
    <name type="scientific">Roseivirga seohaensis subsp. aquiponti</name>
    <dbReference type="NCBI Taxonomy" id="1566026"/>
    <lineage>
        <taxon>Bacteria</taxon>
        <taxon>Pseudomonadati</taxon>
        <taxon>Bacteroidota</taxon>
        <taxon>Cytophagia</taxon>
        <taxon>Cytophagales</taxon>
        <taxon>Roseivirgaceae</taxon>
        <taxon>Roseivirga</taxon>
    </lineage>
</organism>
<sequence length="955" mass="106892">MKRYFTSIALILFYQLAIAQVSVPPAQIEAHPSYAAYQQAKQSKNISAKLNAAINLLEVYPENSQAFILASTALYDNSKPTNAVDLAQWSVAYNSYDIPNSYYGFIYAVFANQPIEAEQFLRNMQTMGADATTMQRNYENLSAYVNSLSNYPQLANSVQRARAALTNFSQESIARAKATFENLASSLGATYEGIANNTTADKILADWVAAEAAVKEGLISRSLYADAFVSIVGMAEKVNFTFGQKLEPHLEKIVFDQANYNIASRYRAYVRLASLQASLKRWDKVESASNLMLADLKGNIPSNAVLAKIYFYLTMSLTEQRKLADASGMADAYVNILPKIKSPEYLAEAYYVILRAYAFNKEVEKGKAIVQRAENFLKIPGVEKYDYVNFAKNGISTTANILGGGGALELTGNPYNDGVRLMDAKQYAEAVEQFEKARAEEISALEKLDPLAQRGYLDKFQRINGFLASTYYETKQFDKIYDVIESNRSYSLLNDKRSGKKQLSLKELQSILGEKEAYLSFIDVSKGTTYEGTYLMCLVTKNEVFTRYNRSAGAFVDLLENDPELVVLEKELAKQEFRSPNLDYLTGEKTRKLNMFAPGEFKLMTQYLRKHMEAKVVDGQYVFFQKEKVPDLLKRFHITFIDGLEEKLQGITKLTISPEGLISTIPFDALIDINGRYLAERFEIGYIPNAALLATLRSQPKKTYEKNVLGFGGATYANYTAAKAPLNSLGDLEKLRYRVREDLQKNQPLDYAFATFQGEEPMAYLQGGRKEVVVINDLIPNSETRLDDMMTEQELKRMSKANELGKFKAVHLSSHASVHPYVFDLSSIAMTVKPTPVNGEDGMLVVGELEKLNLPVDFVMLSACQTALGVESPGDGIKGLNQALFNAGVNSSLTSLWSVSDTGTMYLSVELYRRMFNQKMATTAALAEVKRNFITGEYGDQTHPYFWAPFIYTGY</sequence>
<protein>
    <recommendedName>
        <fullName evidence="2">CHAT domain-containing protein</fullName>
    </recommendedName>
</protein>
<dbReference type="AlphaFoldDB" id="A0A0L8AHP8"/>
<name>A0A0L8AHP8_9BACT</name>
<evidence type="ECO:0000313" key="4">
    <source>
        <dbReference type="Proteomes" id="UP000036908"/>
    </source>
</evidence>
<accession>A0A0L8AHP8</accession>
<evidence type="ECO:0000256" key="1">
    <source>
        <dbReference type="SAM" id="SignalP"/>
    </source>
</evidence>
<gene>
    <name evidence="3" type="ORF">OB69_14320</name>
</gene>
<feature type="domain" description="CHAT" evidence="2">
    <location>
        <begin position="634"/>
        <end position="954"/>
    </location>
</feature>
<keyword evidence="1" id="KW-0732">Signal</keyword>
<dbReference type="OrthoDB" id="9771112at2"/>